<dbReference type="EMBL" id="BJWL01000017">
    <property type="protein sequence ID" value="GFZ05585.1"/>
    <property type="molecule type" value="Genomic_DNA"/>
</dbReference>
<evidence type="ECO:0000259" key="1">
    <source>
        <dbReference type="Pfam" id="PF00078"/>
    </source>
</evidence>
<sequence length="218" mass="25583">MDRIEEVVQLKFKNHVPIRVMEESFDGTEWKQPGISIAEGSRAQLWKEDWEEEHRARREMMTKQLSCTNHYTWKQFQSSNSDELAVDMEEELLRLDICQESRDLTAEEKRVSDVISEVQTAFLGGRDILEVTDFGKKRNKNGVIMKLDFEKAYDKLNWDYLIHIMKEFRFGDKWCEWIETCVSTVATAALVNGSPIDEIKMERGPRQRDSLTGKNRVN</sequence>
<evidence type="ECO:0000313" key="2">
    <source>
        <dbReference type="EMBL" id="GFZ05585.1"/>
    </source>
</evidence>
<proteinExistence type="predicted"/>
<keyword evidence="3" id="KW-1185">Reference proteome</keyword>
<comment type="caution">
    <text evidence="2">The sequence shown here is derived from an EMBL/GenBank/DDBJ whole genome shotgun (WGS) entry which is preliminary data.</text>
</comment>
<protein>
    <recommendedName>
        <fullName evidence="1">Reverse transcriptase domain-containing protein</fullName>
    </recommendedName>
</protein>
<name>A0A7J0G464_9ERIC</name>
<reference evidence="2 3" key="1">
    <citation type="submission" date="2019-07" db="EMBL/GenBank/DDBJ databases">
        <title>De Novo Assembly of kiwifruit Actinidia rufa.</title>
        <authorList>
            <person name="Sugita-Konishi S."/>
            <person name="Sato K."/>
            <person name="Mori E."/>
            <person name="Abe Y."/>
            <person name="Kisaki G."/>
            <person name="Hamano K."/>
            <person name="Suezawa K."/>
            <person name="Otani M."/>
            <person name="Fukuda T."/>
            <person name="Manabe T."/>
            <person name="Gomi K."/>
            <person name="Tabuchi M."/>
            <person name="Akimitsu K."/>
            <person name="Kataoka I."/>
        </authorList>
    </citation>
    <scope>NUCLEOTIDE SEQUENCE [LARGE SCALE GENOMIC DNA]</scope>
    <source>
        <strain evidence="3">cv. Fuchu</strain>
    </source>
</reference>
<dbReference type="AlphaFoldDB" id="A0A7J0G464"/>
<dbReference type="PANTHER" id="PTHR31635:SF196">
    <property type="entry name" value="REVERSE TRANSCRIPTASE DOMAIN-CONTAINING PROTEIN-RELATED"/>
    <property type="match status" value="1"/>
</dbReference>
<dbReference type="PANTHER" id="PTHR31635">
    <property type="entry name" value="REVERSE TRANSCRIPTASE DOMAIN-CONTAINING PROTEIN-RELATED"/>
    <property type="match status" value="1"/>
</dbReference>
<dbReference type="Proteomes" id="UP000585474">
    <property type="component" value="Unassembled WGS sequence"/>
</dbReference>
<dbReference type="OrthoDB" id="1929744at2759"/>
<gene>
    <name evidence="2" type="ORF">Acr_17g0011570</name>
</gene>
<evidence type="ECO:0000313" key="3">
    <source>
        <dbReference type="Proteomes" id="UP000585474"/>
    </source>
</evidence>
<organism evidence="2 3">
    <name type="scientific">Actinidia rufa</name>
    <dbReference type="NCBI Taxonomy" id="165716"/>
    <lineage>
        <taxon>Eukaryota</taxon>
        <taxon>Viridiplantae</taxon>
        <taxon>Streptophyta</taxon>
        <taxon>Embryophyta</taxon>
        <taxon>Tracheophyta</taxon>
        <taxon>Spermatophyta</taxon>
        <taxon>Magnoliopsida</taxon>
        <taxon>eudicotyledons</taxon>
        <taxon>Gunneridae</taxon>
        <taxon>Pentapetalae</taxon>
        <taxon>asterids</taxon>
        <taxon>Ericales</taxon>
        <taxon>Actinidiaceae</taxon>
        <taxon>Actinidia</taxon>
    </lineage>
</organism>
<dbReference type="InterPro" id="IPR000477">
    <property type="entry name" value="RT_dom"/>
</dbReference>
<dbReference type="Pfam" id="PF00078">
    <property type="entry name" value="RVT_1"/>
    <property type="match status" value="1"/>
</dbReference>
<accession>A0A7J0G464</accession>
<feature type="domain" description="Reverse transcriptase" evidence="1">
    <location>
        <begin position="94"/>
        <end position="198"/>
    </location>
</feature>